<feature type="non-terminal residue" evidence="2">
    <location>
        <position position="66"/>
    </location>
</feature>
<sequence>MSTAMLRPGQRQRKEADSVEGGAGYPRRLIIVFLIVERLNPLIICSSPSALSVPIGLLSVLGLTLH</sequence>
<dbReference type="EMBL" id="LXQA010957912">
    <property type="protein sequence ID" value="MCI78742.1"/>
    <property type="molecule type" value="Genomic_DNA"/>
</dbReference>
<evidence type="ECO:0000256" key="1">
    <source>
        <dbReference type="SAM" id="MobiDB-lite"/>
    </source>
</evidence>
<name>A0A392UUF1_9FABA</name>
<evidence type="ECO:0000313" key="3">
    <source>
        <dbReference type="Proteomes" id="UP000265520"/>
    </source>
</evidence>
<feature type="region of interest" description="Disordered" evidence="1">
    <location>
        <begin position="1"/>
        <end position="21"/>
    </location>
</feature>
<evidence type="ECO:0000313" key="2">
    <source>
        <dbReference type="EMBL" id="MCI78742.1"/>
    </source>
</evidence>
<protein>
    <submittedName>
        <fullName evidence="2">Uncharacterized protein</fullName>
    </submittedName>
</protein>
<accession>A0A392UUF1</accession>
<organism evidence="2 3">
    <name type="scientific">Trifolium medium</name>
    <dbReference type="NCBI Taxonomy" id="97028"/>
    <lineage>
        <taxon>Eukaryota</taxon>
        <taxon>Viridiplantae</taxon>
        <taxon>Streptophyta</taxon>
        <taxon>Embryophyta</taxon>
        <taxon>Tracheophyta</taxon>
        <taxon>Spermatophyta</taxon>
        <taxon>Magnoliopsida</taxon>
        <taxon>eudicotyledons</taxon>
        <taxon>Gunneridae</taxon>
        <taxon>Pentapetalae</taxon>
        <taxon>rosids</taxon>
        <taxon>fabids</taxon>
        <taxon>Fabales</taxon>
        <taxon>Fabaceae</taxon>
        <taxon>Papilionoideae</taxon>
        <taxon>50 kb inversion clade</taxon>
        <taxon>NPAAA clade</taxon>
        <taxon>Hologalegina</taxon>
        <taxon>IRL clade</taxon>
        <taxon>Trifolieae</taxon>
        <taxon>Trifolium</taxon>
    </lineage>
</organism>
<comment type="caution">
    <text evidence="2">The sequence shown here is derived from an EMBL/GenBank/DDBJ whole genome shotgun (WGS) entry which is preliminary data.</text>
</comment>
<gene>
    <name evidence="2" type="ORF">A2U01_0100013</name>
</gene>
<reference evidence="2 3" key="1">
    <citation type="journal article" date="2018" name="Front. Plant Sci.">
        <title>Red Clover (Trifolium pratense) and Zigzag Clover (T. medium) - A Picture of Genomic Similarities and Differences.</title>
        <authorList>
            <person name="Dluhosova J."/>
            <person name="Istvanek J."/>
            <person name="Nedelnik J."/>
            <person name="Repkova J."/>
        </authorList>
    </citation>
    <scope>NUCLEOTIDE SEQUENCE [LARGE SCALE GENOMIC DNA]</scope>
    <source>
        <strain evidence="3">cv. 10/8</strain>
        <tissue evidence="2">Leaf</tissue>
    </source>
</reference>
<keyword evidence="3" id="KW-1185">Reference proteome</keyword>
<dbReference type="AlphaFoldDB" id="A0A392UUF1"/>
<proteinExistence type="predicted"/>
<dbReference type="Proteomes" id="UP000265520">
    <property type="component" value="Unassembled WGS sequence"/>
</dbReference>